<dbReference type="PROSITE" id="PS00061">
    <property type="entry name" value="ADH_SHORT"/>
    <property type="match status" value="1"/>
</dbReference>
<dbReference type="InterPro" id="IPR002347">
    <property type="entry name" value="SDR_fam"/>
</dbReference>
<name>A0A1J5QQ49_9ZZZZ</name>
<evidence type="ECO:0000256" key="2">
    <source>
        <dbReference type="ARBA" id="ARBA00023002"/>
    </source>
</evidence>
<dbReference type="NCBIfam" id="NF006598">
    <property type="entry name" value="PRK09135.1"/>
    <property type="match status" value="1"/>
</dbReference>
<comment type="caution">
    <text evidence="3">The sequence shown here is derived from an EMBL/GenBank/DDBJ whole genome shotgun (WGS) entry which is preliminary data.</text>
</comment>
<accession>A0A1J5QQ49</accession>
<comment type="similarity">
    <text evidence="1">Belongs to the short-chain dehydrogenases/reductases (SDR) family.</text>
</comment>
<protein>
    <submittedName>
        <fullName evidence="3">3-oxoacyl-[acyl-carrier-protein] reductase FabG</fullName>
        <ecNumber evidence="3">1.1.1.100</ecNumber>
    </submittedName>
</protein>
<dbReference type="PRINTS" id="PR00080">
    <property type="entry name" value="SDRFAMILY"/>
</dbReference>
<dbReference type="InterPro" id="IPR036291">
    <property type="entry name" value="NAD(P)-bd_dom_sf"/>
</dbReference>
<organism evidence="3">
    <name type="scientific">mine drainage metagenome</name>
    <dbReference type="NCBI Taxonomy" id="410659"/>
    <lineage>
        <taxon>unclassified sequences</taxon>
        <taxon>metagenomes</taxon>
        <taxon>ecological metagenomes</taxon>
    </lineage>
</organism>
<evidence type="ECO:0000256" key="1">
    <source>
        <dbReference type="ARBA" id="ARBA00006484"/>
    </source>
</evidence>
<dbReference type="PANTHER" id="PTHR43639:SF1">
    <property type="entry name" value="SHORT-CHAIN DEHYDROGENASE_REDUCTASE FAMILY PROTEIN"/>
    <property type="match status" value="1"/>
</dbReference>
<dbReference type="GO" id="GO:0004316">
    <property type="term" value="F:3-oxoacyl-[acyl-carrier-protein] reductase (NADPH) activity"/>
    <property type="evidence" value="ECO:0007669"/>
    <property type="project" value="UniProtKB-EC"/>
</dbReference>
<dbReference type="PANTHER" id="PTHR43639">
    <property type="entry name" value="OXIDOREDUCTASE, SHORT-CHAIN DEHYDROGENASE/REDUCTASE FAMILY (AFU_ORTHOLOGUE AFUA_5G02870)"/>
    <property type="match status" value="1"/>
</dbReference>
<dbReference type="FunFam" id="3.40.50.720:FF:000084">
    <property type="entry name" value="Short-chain dehydrogenase reductase"/>
    <property type="match status" value="1"/>
</dbReference>
<dbReference type="EMBL" id="MLJW01000849">
    <property type="protein sequence ID" value="OIQ82052.1"/>
    <property type="molecule type" value="Genomic_DNA"/>
</dbReference>
<dbReference type="Pfam" id="PF13561">
    <property type="entry name" value="adh_short_C2"/>
    <property type="match status" value="1"/>
</dbReference>
<dbReference type="PRINTS" id="PR00081">
    <property type="entry name" value="GDHRDH"/>
</dbReference>
<reference evidence="3" key="1">
    <citation type="submission" date="2016-10" db="EMBL/GenBank/DDBJ databases">
        <title>Sequence of Gallionella enrichment culture.</title>
        <authorList>
            <person name="Poehlein A."/>
            <person name="Muehling M."/>
            <person name="Daniel R."/>
        </authorList>
    </citation>
    <scope>NUCLEOTIDE SEQUENCE</scope>
</reference>
<dbReference type="CDD" id="cd05357">
    <property type="entry name" value="PR_SDR_c"/>
    <property type="match status" value="1"/>
</dbReference>
<gene>
    <name evidence="3" type="primary">fabG_61</name>
    <name evidence="3" type="ORF">GALL_361710</name>
</gene>
<evidence type="ECO:0000313" key="3">
    <source>
        <dbReference type="EMBL" id="OIQ82052.1"/>
    </source>
</evidence>
<keyword evidence="2 3" id="KW-0560">Oxidoreductase</keyword>
<proteinExistence type="inferred from homology"/>
<dbReference type="InterPro" id="IPR020904">
    <property type="entry name" value="Sc_DH/Rdtase_CS"/>
</dbReference>
<dbReference type="SUPFAM" id="SSF51735">
    <property type="entry name" value="NAD(P)-binding Rossmann-fold domains"/>
    <property type="match status" value="1"/>
</dbReference>
<dbReference type="AlphaFoldDB" id="A0A1J5QQ49"/>
<dbReference type="Gene3D" id="3.40.50.720">
    <property type="entry name" value="NAD(P)-binding Rossmann-like Domain"/>
    <property type="match status" value="1"/>
</dbReference>
<sequence>MISIDVLNYTPSIRIISAVTATLQDKVVLITGGAKRVGAAICRLLHDDGARLMIHYRNSQGEARALQSELNLQRPQSVAIIQGDLHNLSMLAGMVQETIHHFGRLDVLINNASSYYPTEIGAIGEGEWEELMGSNLKAPLFLSQAAANELRKQQGCIVNITDMHVERPKKGYVVYSVAKAGLVTLTRSLAHELAPDVRVNAVAPGPVLWPEDNPQFDEVYRQRVISQTLMKRIGEPEDIAKAVRFLIQDAPFITGQIIAVDGGRSLNL</sequence>
<dbReference type="EC" id="1.1.1.100" evidence="3"/>